<gene>
    <name evidence="1" type="ORF">HPBE_LOCUS6286</name>
</gene>
<dbReference type="EMBL" id="UZAH01025633">
    <property type="protein sequence ID" value="VDO67671.1"/>
    <property type="molecule type" value="Genomic_DNA"/>
</dbReference>
<dbReference type="WBParaSite" id="HPBE_0000628501-mRNA-1">
    <property type="protein sequence ID" value="HPBE_0000628501-mRNA-1"/>
    <property type="gene ID" value="HPBE_0000628501"/>
</dbReference>
<protein>
    <submittedName>
        <fullName evidence="3">Formate dehydrogenase</fullName>
    </submittedName>
</protein>
<sequence length="81" mass="9214">MRVQAYVFRYNDAVKEPQGRPAPGPAMNFFNWLLAVRSMLIGRENDVADEPLPHSAHARGGWGRIVTKVVTPFRYPRFTGQ</sequence>
<reference evidence="1 2" key="1">
    <citation type="submission" date="2018-11" db="EMBL/GenBank/DDBJ databases">
        <authorList>
            <consortium name="Pathogen Informatics"/>
        </authorList>
    </citation>
    <scope>NUCLEOTIDE SEQUENCE [LARGE SCALE GENOMIC DNA]</scope>
</reference>
<organism evidence="2 3">
    <name type="scientific">Heligmosomoides polygyrus</name>
    <name type="common">Parasitic roundworm</name>
    <dbReference type="NCBI Taxonomy" id="6339"/>
    <lineage>
        <taxon>Eukaryota</taxon>
        <taxon>Metazoa</taxon>
        <taxon>Ecdysozoa</taxon>
        <taxon>Nematoda</taxon>
        <taxon>Chromadorea</taxon>
        <taxon>Rhabditida</taxon>
        <taxon>Rhabditina</taxon>
        <taxon>Rhabditomorpha</taxon>
        <taxon>Strongyloidea</taxon>
        <taxon>Heligmosomidae</taxon>
        <taxon>Heligmosomoides</taxon>
    </lineage>
</organism>
<dbReference type="Proteomes" id="UP000050761">
    <property type="component" value="Unassembled WGS sequence"/>
</dbReference>
<evidence type="ECO:0000313" key="2">
    <source>
        <dbReference type="Proteomes" id="UP000050761"/>
    </source>
</evidence>
<accession>A0A183FHL7</accession>
<evidence type="ECO:0000313" key="3">
    <source>
        <dbReference type="WBParaSite" id="HPBE_0000628501-mRNA-1"/>
    </source>
</evidence>
<reference evidence="3" key="2">
    <citation type="submission" date="2019-09" db="UniProtKB">
        <authorList>
            <consortium name="WormBaseParasite"/>
        </authorList>
    </citation>
    <scope>IDENTIFICATION</scope>
</reference>
<proteinExistence type="predicted"/>
<accession>A0A3P7X1V0</accession>
<keyword evidence="2" id="KW-1185">Reference proteome</keyword>
<name>A0A183FHL7_HELPZ</name>
<dbReference type="AlphaFoldDB" id="A0A183FHL7"/>
<evidence type="ECO:0000313" key="1">
    <source>
        <dbReference type="EMBL" id="VDO67671.1"/>
    </source>
</evidence>